<dbReference type="Proteomes" id="UP001161438">
    <property type="component" value="Chromosome 3"/>
</dbReference>
<evidence type="ECO:0008006" key="4">
    <source>
        <dbReference type="Google" id="ProtNLM"/>
    </source>
</evidence>
<evidence type="ECO:0000256" key="1">
    <source>
        <dbReference type="SAM" id="Phobius"/>
    </source>
</evidence>
<dbReference type="InterPro" id="IPR001142">
    <property type="entry name" value="DUP/COS"/>
</dbReference>
<dbReference type="GeneID" id="80916802"/>
<feature type="transmembrane region" description="Helical" evidence="1">
    <location>
        <begin position="55"/>
        <end position="75"/>
    </location>
</feature>
<protein>
    <recommendedName>
        <fullName evidence="4">YCR007C-like protein</fullName>
    </recommendedName>
</protein>
<gene>
    <name evidence="2" type="primary">SMKI03G0630</name>
    <name evidence="2" type="ORF">SMKI_03G0630</name>
</gene>
<sequence length="239" mass="27233">MQPHLASNTVSNDVKLDTLGEPNASLIADNVTLPKDFFSSYLNYLLYEMAHYKPISFSFVLILVSVLIIVLFHNVPACNVVFGLTIFITIMVLIIALSIFSMDISEEGFKIKLLLEVITRKPEVEGKEWRIITHNMNQYLFDNGLWNTQSFFYCEEKCYKLFRSLVRGKDPNAYVNSSTDGAENIQSETPANEVSNGVAKLYGFNSDPILEAYFIKAAEAEKEAQRRYWKKQYPDADVP</sequence>
<organism evidence="2 3">
    <name type="scientific">Saccharomyces mikatae IFO 1815</name>
    <dbReference type="NCBI Taxonomy" id="226126"/>
    <lineage>
        <taxon>Eukaryota</taxon>
        <taxon>Fungi</taxon>
        <taxon>Dikarya</taxon>
        <taxon>Ascomycota</taxon>
        <taxon>Saccharomycotina</taxon>
        <taxon>Saccharomycetes</taxon>
        <taxon>Saccharomycetales</taxon>
        <taxon>Saccharomycetaceae</taxon>
        <taxon>Saccharomyces</taxon>
    </lineage>
</organism>
<keyword evidence="1" id="KW-1133">Transmembrane helix</keyword>
<reference evidence="2" key="1">
    <citation type="submission" date="2022-10" db="EMBL/GenBank/DDBJ databases">
        <authorList>
            <person name="Byrne P K."/>
        </authorList>
    </citation>
    <scope>NUCLEOTIDE SEQUENCE</scope>
    <source>
        <strain evidence="2">IFO1815</strain>
    </source>
</reference>
<accession>A0AA35IV96</accession>
<dbReference type="Pfam" id="PF00674">
    <property type="entry name" value="DUP"/>
    <property type="match status" value="1"/>
</dbReference>
<feature type="transmembrane region" description="Helical" evidence="1">
    <location>
        <begin position="81"/>
        <end position="102"/>
    </location>
</feature>
<keyword evidence="3" id="KW-1185">Reference proteome</keyword>
<keyword evidence="1" id="KW-0472">Membrane</keyword>
<dbReference type="RefSeq" id="XP_056080706.1">
    <property type="nucleotide sequence ID" value="XM_056226286.1"/>
</dbReference>
<evidence type="ECO:0000313" key="3">
    <source>
        <dbReference type="Proteomes" id="UP001161438"/>
    </source>
</evidence>
<name>A0AA35IV96_SACMI</name>
<keyword evidence="1" id="KW-0812">Transmembrane</keyword>
<dbReference type="EMBL" id="OX365759">
    <property type="protein sequence ID" value="CAI4037589.1"/>
    <property type="molecule type" value="Genomic_DNA"/>
</dbReference>
<dbReference type="AlphaFoldDB" id="A0AA35IV96"/>
<proteinExistence type="predicted"/>
<evidence type="ECO:0000313" key="2">
    <source>
        <dbReference type="EMBL" id="CAI4037589.1"/>
    </source>
</evidence>